<evidence type="ECO:0000313" key="5">
    <source>
        <dbReference type="Proteomes" id="UP000029964"/>
    </source>
</evidence>
<dbReference type="SFLD" id="SFLDS00005">
    <property type="entry name" value="Isoprenoid_Synthase_Type_I"/>
    <property type="match status" value="1"/>
</dbReference>
<evidence type="ECO:0000256" key="2">
    <source>
        <dbReference type="ARBA" id="ARBA00023239"/>
    </source>
</evidence>
<keyword evidence="2" id="KW-0456">Lyase</keyword>
<evidence type="ECO:0000256" key="1">
    <source>
        <dbReference type="ARBA" id="ARBA00007946"/>
    </source>
</evidence>
<keyword evidence="3" id="KW-0472">Membrane</keyword>
<dbReference type="EMBL" id="JPKY01000087">
    <property type="protein sequence ID" value="KFH42720.1"/>
    <property type="molecule type" value="Genomic_DNA"/>
</dbReference>
<keyword evidence="3" id="KW-0812">Transmembrane</keyword>
<evidence type="ECO:0000313" key="4">
    <source>
        <dbReference type="EMBL" id="KFH42720.1"/>
    </source>
</evidence>
<accession>A0A086T038</accession>
<dbReference type="GO" id="GO:0016838">
    <property type="term" value="F:carbon-oxygen lyase activity, acting on phosphates"/>
    <property type="evidence" value="ECO:0007669"/>
    <property type="project" value="InterPro"/>
</dbReference>
<dbReference type="Gene3D" id="1.10.600.10">
    <property type="entry name" value="Farnesyl Diphosphate Synthase"/>
    <property type="match status" value="1"/>
</dbReference>
<dbReference type="STRING" id="857340.A0A086T038"/>
<proteinExistence type="inferred from homology"/>
<dbReference type="InterPro" id="IPR024652">
    <property type="entry name" value="Trichodiene_synth"/>
</dbReference>
<dbReference type="AlphaFoldDB" id="A0A086T038"/>
<comment type="caution">
    <text evidence="4">The sequence shown here is derived from an EMBL/GenBank/DDBJ whole genome shotgun (WGS) entry which is preliminary data.</text>
</comment>
<dbReference type="InterPro" id="IPR008949">
    <property type="entry name" value="Isoprenoid_synthase_dom_sf"/>
</dbReference>
<comment type="similarity">
    <text evidence="1">Belongs to the trichodiene synthase family.</text>
</comment>
<dbReference type="Proteomes" id="UP000029964">
    <property type="component" value="Unassembled WGS sequence"/>
</dbReference>
<dbReference type="Pfam" id="PF06330">
    <property type="entry name" value="TRI5"/>
    <property type="match status" value="1"/>
</dbReference>
<name>A0A086T038_HAPC1</name>
<dbReference type="SFLD" id="SFLDG01021">
    <property type="entry name" value="Trichodiene_Synthase_Like"/>
    <property type="match status" value="1"/>
</dbReference>
<organism evidence="4 5">
    <name type="scientific">Hapsidospora chrysogenum (strain ATCC 11550 / CBS 779.69 / DSM 880 / IAM 14645 / JCM 23072 / IMI 49137)</name>
    <name type="common">Acremonium chrysogenum</name>
    <dbReference type="NCBI Taxonomy" id="857340"/>
    <lineage>
        <taxon>Eukaryota</taxon>
        <taxon>Fungi</taxon>
        <taxon>Dikarya</taxon>
        <taxon>Ascomycota</taxon>
        <taxon>Pezizomycotina</taxon>
        <taxon>Sordariomycetes</taxon>
        <taxon>Hypocreomycetidae</taxon>
        <taxon>Hypocreales</taxon>
        <taxon>Bionectriaceae</taxon>
        <taxon>Hapsidospora</taxon>
    </lineage>
</organism>
<reference evidence="5" key="1">
    <citation type="journal article" date="2014" name="Genome Announc.">
        <title>Genome sequence and annotation of Acremonium chrysogenum, producer of the beta-lactam antibiotic cephalosporin C.</title>
        <authorList>
            <person name="Terfehr D."/>
            <person name="Dahlmann T.A."/>
            <person name="Specht T."/>
            <person name="Zadra I."/>
            <person name="Kuernsteiner H."/>
            <person name="Kueck U."/>
        </authorList>
    </citation>
    <scope>NUCLEOTIDE SEQUENCE [LARGE SCALE GENOMIC DNA]</scope>
    <source>
        <strain evidence="5">ATCC 11550 / CBS 779.69 / DSM 880 / IAM 14645 / JCM 23072 / IMI 49137</strain>
    </source>
</reference>
<protein>
    <submittedName>
        <fullName evidence="4">Trichodiene synthase-like protein</fullName>
    </submittedName>
</protein>
<sequence length="390" mass="43421">MAADPTVTLSLSMESSFAKTTWNTKYGRLTHYLSPNPWVGALLFAFVAILFRYRLGAKGRLVDMRASPDTRAMRATYEKIINEFLRDISFKPPTPVCTQELRRRVKMRLRQQGVSEADLEGIQGPISTGVKITSFSYPYVSLDAQEYIACYAAYVISIDDLTRELAGDLRAFATRLALGQPHGSSLLRGFTSYLGEQGRVFGPFGGDMVIKGTLEFISSTGVEEIPPESLHLPPEAADFLNFFRAKTGVAEPFAFFFFPEDILPESTSLERYVAAVPSIMLLLGYINDILSFYKEEVVAAAAAAAAAQDDSASFIRSHSKLHGISTLESLRRTKVETVQVVEKLRGIFAEDKVLLGYMDQFVQGYVMYHLSCNRYKLGELDIPLMQTCRA</sequence>
<dbReference type="OrthoDB" id="2998174at2759"/>
<feature type="transmembrane region" description="Helical" evidence="3">
    <location>
        <begin position="38"/>
        <end position="55"/>
    </location>
</feature>
<keyword evidence="5" id="KW-1185">Reference proteome</keyword>
<keyword evidence="3" id="KW-1133">Transmembrane helix</keyword>
<dbReference type="SUPFAM" id="SSF48576">
    <property type="entry name" value="Terpenoid synthases"/>
    <property type="match status" value="1"/>
</dbReference>
<dbReference type="HOGENOM" id="CLU_052212_0_0_1"/>
<gene>
    <name evidence="4" type="ORF">ACRE_065520</name>
</gene>
<evidence type="ECO:0000256" key="3">
    <source>
        <dbReference type="SAM" id="Phobius"/>
    </source>
</evidence>